<dbReference type="EMBL" id="JBANRG010000016">
    <property type="protein sequence ID" value="KAK7459563.1"/>
    <property type="molecule type" value="Genomic_DNA"/>
</dbReference>
<comment type="caution">
    <text evidence="1">The sequence shown here is derived from an EMBL/GenBank/DDBJ whole genome shotgun (WGS) entry which is preliminary data.</text>
</comment>
<accession>A0ABR1JHD9</accession>
<keyword evidence="2" id="KW-1185">Reference proteome</keyword>
<proteinExistence type="predicted"/>
<sequence>MTSEPPSQNFSLYTSLTSSRTPTVPEYPVAELIKHLIIAGGYEVCSPAYQRFTLSSYYFLSLSRDLRDTINGLVHKVDTSSDEDAWISFEEYTDLVDPTEDALLDFLSVIERELKWLGDETEGAFESMEDYSTWIDQWAKNRTELREALRVVTKHSKSEASRQCTFIEL</sequence>
<organism evidence="1 2">
    <name type="scientific">Marasmiellus scandens</name>
    <dbReference type="NCBI Taxonomy" id="2682957"/>
    <lineage>
        <taxon>Eukaryota</taxon>
        <taxon>Fungi</taxon>
        <taxon>Dikarya</taxon>
        <taxon>Basidiomycota</taxon>
        <taxon>Agaricomycotina</taxon>
        <taxon>Agaricomycetes</taxon>
        <taxon>Agaricomycetidae</taxon>
        <taxon>Agaricales</taxon>
        <taxon>Marasmiineae</taxon>
        <taxon>Omphalotaceae</taxon>
        <taxon>Marasmiellus</taxon>
    </lineage>
</organism>
<name>A0ABR1JHD9_9AGAR</name>
<gene>
    <name evidence="1" type="ORF">VKT23_009545</name>
</gene>
<dbReference type="Proteomes" id="UP001498398">
    <property type="component" value="Unassembled WGS sequence"/>
</dbReference>
<evidence type="ECO:0000313" key="2">
    <source>
        <dbReference type="Proteomes" id="UP001498398"/>
    </source>
</evidence>
<reference evidence="1 2" key="1">
    <citation type="submission" date="2024-01" db="EMBL/GenBank/DDBJ databases">
        <title>A draft genome for the cacao thread blight pathogen Marasmiellus scandens.</title>
        <authorList>
            <person name="Baruah I.K."/>
            <person name="Leung J."/>
            <person name="Bukari Y."/>
            <person name="Amoako-Attah I."/>
            <person name="Meinhardt L.W."/>
            <person name="Bailey B.A."/>
            <person name="Cohen S.P."/>
        </authorList>
    </citation>
    <scope>NUCLEOTIDE SEQUENCE [LARGE SCALE GENOMIC DNA]</scope>
    <source>
        <strain evidence="1 2">GH-19</strain>
    </source>
</reference>
<evidence type="ECO:0000313" key="1">
    <source>
        <dbReference type="EMBL" id="KAK7459563.1"/>
    </source>
</evidence>
<protein>
    <submittedName>
        <fullName evidence="1">Uncharacterized protein</fullName>
    </submittedName>
</protein>